<dbReference type="InterPro" id="IPR003961">
    <property type="entry name" value="FN3_dom"/>
</dbReference>
<dbReference type="Pfam" id="PF14858">
    <property type="entry name" value="CFAP54_N"/>
    <property type="match status" value="2"/>
</dbReference>
<protein>
    <recommendedName>
        <fullName evidence="2">Fibronectin type-III domain-containing protein</fullName>
    </recommendedName>
</protein>
<dbReference type="InterPro" id="IPR036116">
    <property type="entry name" value="FN3_sf"/>
</dbReference>
<organism evidence="3 4">
    <name type="scientific">Mytilus edulis</name>
    <name type="common">Blue mussel</name>
    <dbReference type="NCBI Taxonomy" id="6550"/>
    <lineage>
        <taxon>Eukaryota</taxon>
        <taxon>Metazoa</taxon>
        <taxon>Spiralia</taxon>
        <taxon>Lophotrochozoa</taxon>
        <taxon>Mollusca</taxon>
        <taxon>Bivalvia</taxon>
        <taxon>Autobranchia</taxon>
        <taxon>Pteriomorphia</taxon>
        <taxon>Mytilida</taxon>
        <taxon>Mytiloidea</taxon>
        <taxon>Mytilidae</taxon>
        <taxon>Mytilinae</taxon>
        <taxon>Mytilus</taxon>
    </lineage>
</organism>
<dbReference type="GO" id="GO:0060271">
    <property type="term" value="P:cilium assembly"/>
    <property type="evidence" value="ECO:0007669"/>
    <property type="project" value="TreeGrafter"/>
</dbReference>
<dbReference type="Proteomes" id="UP000683360">
    <property type="component" value="Unassembled WGS sequence"/>
</dbReference>
<dbReference type="PANTHER" id="PTHR33487">
    <property type="entry name" value="CILIA- AND FLAGELLA-ASSOCIATED PROTEIN 54"/>
    <property type="match status" value="1"/>
</dbReference>
<feature type="compositionally biased region" description="Basic and acidic residues" evidence="1">
    <location>
        <begin position="696"/>
        <end position="731"/>
    </location>
</feature>
<dbReference type="OrthoDB" id="2104158at2759"/>
<proteinExistence type="predicted"/>
<dbReference type="Gene3D" id="2.60.40.10">
    <property type="entry name" value="Immunoglobulins"/>
    <property type="match status" value="1"/>
</dbReference>
<feature type="compositionally biased region" description="Basic and acidic residues" evidence="1">
    <location>
        <begin position="1222"/>
        <end position="1243"/>
    </location>
</feature>
<evidence type="ECO:0000313" key="4">
    <source>
        <dbReference type="Proteomes" id="UP000683360"/>
    </source>
</evidence>
<reference evidence="3" key="1">
    <citation type="submission" date="2021-03" db="EMBL/GenBank/DDBJ databases">
        <authorList>
            <person name="Bekaert M."/>
        </authorList>
    </citation>
    <scope>NUCLEOTIDE SEQUENCE</scope>
</reference>
<name>A0A8S3T0M0_MYTED</name>
<feature type="compositionally biased region" description="Basic and acidic residues" evidence="1">
    <location>
        <begin position="416"/>
        <end position="435"/>
    </location>
</feature>
<feature type="region of interest" description="Disordered" evidence="1">
    <location>
        <begin position="407"/>
        <end position="451"/>
    </location>
</feature>
<accession>A0A8S3T0M0</accession>
<evidence type="ECO:0000313" key="3">
    <source>
        <dbReference type="EMBL" id="CAG2224857.1"/>
    </source>
</evidence>
<feature type="region of interest" description="Disordered" evidence="1">
    <location>
        <begin position="678"/>
        <end position="733"/>
    </location>
</feature>
<dbReference type="SUPFAM" id="SSF49265">
    <property type="entry name" value="Fibronectin type III"/>
    <property type="match status" value="1"/>
</dbReference>
<dbReference type="Pfam" id="PF00041">
    <property type="entry name" value="fn3"/>
    <property type="match status" value="1"/>
</dbReference>
<dbReference type="EMBL" id="CAJPWZ010001820">
    <property type="protein sequence ID" value="CAG2224857.1"/>
    <property type="molecule type" value="Genomic_DNA"/>
</dbReference>
<sequence length="1314" mass="146010">MAALLKSAAVASINRGQPSSFYSKDKTNPVFQSLDQEIKKFMGYMRKRNSPGYKKPADEPSSRALEYSLALWQCYDRYLLHFGNINVEEITDVDIFRMTFFPEGFDSENAGLTVLEFLLWACMCMETSVPLLSVKYLPWRSTLYTAVCQSYFDCKASHHAEAFARRGLAKINELNKLESLSSASESADSAESFRHATVKMAVMVFQRSVYETRRKPKEWLRPKTRANLVEAKNMPWPRTPTERLLADMFEGSASQFLCILEALNDTNRRILLTSPPAADREVEILDVYAELFMSGQEILAGGGGLRGASIKPQSQYHLPALAGVVSDRSLIAMATKGEDGATIDGAIKLVKMAFCFEQWDVFDALIESVLGYLRLIGEEKYSWDEKALELLLAFEKLNPSRRHKRTVTSIVEDDKDTSKDRETKDTSHSFKDHESAFGGTGTGITTQQVPSSRSMNVNDEMILAAECLLSVINGPFQPSGIEVDIIVDAALILWNKTKNVFQKHQTGSSDNPKYLTKMENPSKWVFLLDVVHKALCWCGISSVDPALTAEVVLRLALVLESSANIDEDLSLCMFFSGDPSGIKESSFSDTQPTDGSQLLVSRTSMLSMSMINMNPRNQLLQARDILELGLQNVAYARKASAKQDGTSIADVSWAKLDTEMEKCPTMIRDDIEIQSIAGSNASSQDLNEDVFTPDPQTRENTKITDTKEDEAPGPRTREPTTMTDAKDEDAQASKMDLIPESMRGSAMAVWNTIKDLHLELILMYHRVSIKLTSLAPEPAPKSNQPFKRRTCSKMEYGENGEMMSSYVENYEELLTRCNRNQLSKSLLLMQRSLLLSDGVGYTKEQKKLLQDAVACIQKAQTEEKMIFTVNNAVVTDPKPTKVSWYKLFARSSSGSNVKVRLNDYFLPGTGESVPSNQSELRVSGLKPDEKYVFAVAAYNGDGQIIGGGIGDSSKPILASSPLPVLMTWAFLSQIIGGGIGDSSKPISSSRPLPVLMPLAFLSQIAYQVGCYDIAKQACNVLWDHFIAEPPEPQRVTYNTQSEGAFAIDLMKLNQKVVCLTSPVLLRQFLTSIFINVDIAVREGQLFCDVINDRGPLLKGQLRRLKECEKMIVAIEMAGWLNEANLALQGVVQCYGLLAPLIFYKIPSVAVIQVLQRCHAVLQEIPTGLRQKRQQNIADSLHHMTACITYHMAKVLRSWGQKGLANNFNEAGKKLLALETAEDEKKDRKKDQKEQPDGPDKDGPIDQSIGDNEAESAPLAKMKKKMKKAPGAGKDDQDSVMNEELKALVAHMYSLSKQSKWISSGLLWLSSSVNV</sequence>
<evidence type="ECO:0000259" key="2">
    <source>
        <dbReference type="Pfam" id="PF00041"/>
    </source>
</evidence>
<comment type="caution">
    <text evidence="3">The sequence shown here is derived from an EMBL/GenBank/DDBJ whole genome shotgun (WGS) entry which is preliminary data.</text>
</comment>
<evidence type="ECO:0000256" key="1">
    <source>
        <dbReference type="SAM" id="MobiDB-lite"/>
    </source>
</evidence>
<gene>
    <name evidence="3" type="ORF">MEDL_38009</name>
</gene>
<dbReference type="InterPro" id="IPR013783">
    <property type="entry name" value="Ig-like_fold"/>
</dbReference>
<dbReference type="PANTHER" id="PTHR33487:SF1">
    <property type="entry name" value="CILIA- AND FLAGELLA-ASSOCIATED PROTEIN 54"/>
    <property type="match status" value="1"/>
</dbReference>
<keyword evidence="4" id="KW-1185">Reference proteome</keyword>
<dbReference type="InterPro" id="IPR027912">
    <property type="entry name" value="CFAP54"/>
</dbReference>
<feature type="domain" description="Fibronectin type-III" evidence="2">
    <location>
        <begin position="880"/>
        <end position="943"/>
    </location>
</feature>
<feature type="region of interest" description="Disordered" evidence="1">
    <location>
        <begin position="1220"/>
        <end position="1278"/>
    </location>
</feature>